<dbReference type="AlphaFoldDB" id="A0A6M4AT06"/>
<keyword evidence="1" id="KW-0472">Membrane</keyword>
<feature type="transmembrane region" description="Helical" evidence="1">
    <location>
        <begin position="60"/>
        <end position="81"/>
    </location>
</feature>
<dbReference type="EMBL" id="CP053015">
    <property type="protein sequence ID" value="QJQ32194.1"/>
    <property type="molecule type" value="Genomic_DNA"/>
</dbReference>
<feature type="transmembrane region" description="Helical" evidence="1">
    <location>
        <begin position="102"/>
        <end position="123"/>
    </location>
</feature>
<evidence type="ECO:0000313" key="3">
    <source>
        <dbReference type="Proteomes" id="UP000503018"/>
    </source>
</evidence>
<proteinExistence type="predicted"/>
<name>A0A6M4AT06_9SPHN</name>
<dbReference type="Proteomes" id="UP000503018">
    <property type="component" value="Chromosome"/>
</dbReference>
<dbReference type="KEGG" id="slan:GV829_06775"/>
<sequence length="171" mass="18560">MLTTSRWILRIMNMLNWIAGIAILLALGALAFVFPSQMADSLSRSDPALSAETLLVALRWVVIITAPIILLVHILFTRLIAMIDSVPGGNALSLVNADRLRTIAWALIGINLLDLAYGAVAMWADFSAGDGASPFEWTFSLTGWLAALMLFILAQVFREGAAMRDELEGTV</sequence>
<organism evidence="2 3">
    <name type="scientific">Sphingomonas lacunae</name>
    <dbReference type="NCBI Taxonomy" id="2698828"/>
    <lineage>
        <taxon>Bacteria</taxon>
        <taxon>Pseudomonadati</taxon>
        <taxon>Pseudomonadota</taxon>
        <taxon>Alphaproteobacteria</taxon>
        <taxon>Sphingomonadales</taxon>
        <taxon>Sphingomonadaceae</taxon>
        <taxon>Sphingomonas</taxon>
    </lineage>
</organism>
<reference evidence="2 3" key="1">
    <citation type="submission" date="2020-01" db="EMBL/GenBank/DDBJ databases">
        <title>Sphingomonas sp. strain CSW-10.</title>
        <authorList>
            <person name="Chen W.-M."/>
        </authorList>
    </citation>
    <scope>NUCLEOTIDE SEQUENCE [LARGE SCALE GENOMIC DNA]</scope>
    <source>
        <strain evidence="2 3">CSW-10</strain>
    </source>
</reference>
<evidence type="ECO:0000313" key="2">
    <source>
        <dbReference type="EMBL" id="QJQ32194.1"/>
    </source>
</evidence>
<keyword evidence="3" id="KW-1185">Reference proteome</keyword>
<evidence type="ECO:0000256" key="1">
    <source>
        <dbReference type="SAM" id="Phobius"/>
    </source>
</evidence>
<dbReference type="InterPro" id="IPR021354">
    <property type="entry name" value="DUF2975"/>
</dbReference>
<gene>
    <name evidence="2" type="ORF">GV829_06775</name>
</gene>
<feature type="transmembrane region" description="Helical" evidence="1">
    <location>
        <begin position="135"/>
        <end position="154"/>
    </location>
</feature>
<dbReference type="RefSeq" id="WP_169945167.1">
    <property type="nucleotide sequence ID" value="NZ_CP053015.1"/>
</dbReference>
<dbReference type="Pfam" id="PF11188">
    <property type="entry name" value="DUF2975"/>
    <property type="match status" value="1"/>
</dbReference>
<protein>
    <submittedName>
        <fullName evidence="2">DUF2975 domain-containing protein</fullName>
    </submittedName>
</protein>
<accession>A0A6M4AT06</accession>
<keyword evidence="1" id="KW-0812">Transmembrane</keyword>
<keyword evidence="1" id="KW-1133">Transmembrane helix</keyword>